<dbReference type="CDD" id="cd02223">
    <property type="entry name" value="cupin_Bh2720-like"/>
    <property type="match status" value="1"/>
</dbReference>
<dbReference type="Proteomes" id="UP000639775">
    <property type="component" value="Unassembled WGS sequence"/>
</dbReference>
<dbReference type="InterPro" id="IPR014710">
    <property type="entry name" value="RmlC-like_jellyroll"/>
</dbReference>
<accession>A0A967BD57</accession>
<evidence type="ECO:0000313" key="3">
    <source>
        <dbReference type="EMBL" id="NHQ73736.1"/>
    </source>
</evidence>
<sequence>MTETMKTTQPIVEMAKANDEFRKVVMTGDKMQVVLMAIPEGGEIGAETHDGHDQVLIFVEGEGKAKIGDIETKVKAGDLSFVPSGEFHNFVNTGSGMLKLYTMYAPPEHEAGTEHTTKAEADADPSEH</sequence>
<feature type="domain" description="Cupin type-2" evidence="2">
    <location>
        <begin position="35"/>
        <end position="103"/>
    </location>
</feature>
<dbReference type="Gene3D" id="2.60.120.10">
    <property type="entry name" value="Jelly Rolls"/>
    <property type="match status" value="1"/>
</dbReference>
<dbReference type="PANTHER" id="PTHR43346">
    <property type="entry name" value="LIGAND BINDING DOMAIN PROTEIN, PUTATIVE (AFU_ORTHOLOGUE AFUA_6G14370)-RELATED"/>
    <property type="match status" value="1"/>
</dbReference>
<dbReference type="InterPro" id="IPR013096">
    <property type="entry name" value="Cupin_2"/>
</dbReference>
<comment type="caution">
    <text evidence="3">The sequence shown here is derived from an EMBL/GenBank/DDBJ whole genome shotgun (WGS) entry which is preliminary data.</text>
</comment>
<dbReference type="InterPro" id="IPR052538">
    <property type="entry name" value="Flavonoid_dioxygenase-like"/>
</dbReference>
<dbReference type="Pfam" id="PF07883">
    <property type="entry name" value="Cupin_2"/>
    <property type="match status" value="1"/>
</dbReference>
<evidence type="ECO:0000313" key="4">
    <source>
        <dbReference type="Proteomes" id="UP000639775"/>
    </source>
</evidence>
<name>A0A967BD57_9RHOB</name>
<dbReference type="InterPro" id="IPR011051">
    <property type="entry name" value="RmlC_Cupin_sf"/>
</dbReference>
<evidence type="ECO:0000259" key="2">
    <source>
        <dbReference type="Pfam" id="PF07883"/>
    </source>
</evidence>
<proteinExistence type="predicted"/>
<evidence type="ECO:0000256" key="1">
    <source>
        <dbReference type="SAM" id="MobiDB-lite"/>
    </source>
</evidence>
<feature type="region of interest" description="Disordered" evidence="1">
    <location>
        <begin position="108"/>
        <end position="128"/>
    </location>
</feature>
<dbReference type="RefSeq" id="WP_167193867.1">
    <property type="nucleotide sequence ID" value="NZ_JAAORB010000005.1"/>
</dbReference>
<reference evidence="3" key="1">
    <citation type="submission" date="2020-03" db="EMBL/GenBank/DDBJ databases">
        <title>Roseovarius gahaiensis sp. nov., isolated from Gahai Saline Lake, China.</title>
        <authorList>
            <person name="Sun X."/>
        </authorList>
    </citation>
    <scope>NUCLEOTIDE SEQUENCE</scope>
    <source>
        <strain evidence="3">GH877</strain>
    </source>
</reference>
<dbReference type="AlphaFoldDB" id="A0A967BD57"/>
<keyword evidence="4" id="KW-1185">Reference proteome</keyword>
<dbReference type="EMBL" id="JAAORB010000005">
    <property type="protein sequence ID" value="NHQ73736.1"/>
    <property type="molecule type" value="Genomic_DNA"/>
</dbReference>
<dbReference type="PANTHER" id="PTHR43346:SF1">
    <property type="entry name" value="QUERCETIN 2,3-DIOXYGENASE-RELATED"/>
    <property type="match status" value="1"/>
</dbReference>
<protein>
    <submittedName>
        <fullName evidence="3">Cupin domain-containing protein</fullName>
    </submittedName>
</protein>
<gene>
    <name evidence="3" type="ORF">HAT86_04545</name>
</gene>
<organism evidence="3 4">
    <name type="scientific">Roseovarius gahaiensis</name>
    <dbReference type="NCBI Taxonomy" id="2716691"/>
    <lineage>
        <taxon>Bacteria</taxon>
        <taxon>Pseudomonadati</taxon>
        <taxon>Pseudomonadota</taxon>
        <taxon>Alphaproteobacteria</taxon>
        <taxon>Rhodobacterales</taxon>
        <taxon>Roseobacteraceae</taxon>
        <taxon>Roseovarius</taxon>
    </lineage>
</organism>
<dbReference type="SUPFAM" id="SSF51182">
    <property type="entry name" value="RmlC-like cupins"/>
    <property type="match status" value="1"/>
</dbReference>